<keyword evidence="7" id="KW-0804">Transcription</keyword>
<gene>
    <name evidence="10" type="ORF">AMELA_G00071750</name>
</gene>
<keyword evidence="8" id="KW-0539">Nucleus</keyword>
<dbReference type="PANTHER" id="PTHR13859:SF9">
    <property type="entry name" value="ATROPHIN-1"/>
    <property type="match status" value="1"/>
</dbReference>
<keyword evidence="2" id="KW-1017">Isopeptide bond</keyword>
<feature type="region of interest" description="Disordered" evidence="9">
    <location>
        <begin position="118"/>
        <end position="342"/>
    </location>
</feature>
<evidence type="ECO:0000256" key="3">
    <source>
        <dbReference type="ARBA" id="ARBA00022553"/>
    </source>
</evidence>
<accession>A0A7J6AXY6</accession>
<dbReference type="GO" id="GO:0003714">
    <property type="term" value="F:transcription corepressor activity"/>
    <property type="evidence" value="ECO:0007669"/>
    <property type="project" value="TreeGrafter"/>
</dbReference>
<feature type="compositionally biased region" description="Basic residues" evidence="9">
    <location>
        <begin position="12"/>
        <end position="26"/>
    </location>
</feature>
<feature type="region of interest" description="Disordered" evidence="9">
    <location>
        <begin position="1"/>
        <end position="29"/>
    </location>
</feature>
<comment type="subcellular location">
    <subcellularLocation>
        <location evidence="1">Nucleus</location>
    </subcellularLocation>
</comment>
<evidence type="ECO:0000256" key="1">
    <source>
        <dbReference type="ARBA" id="ARBA00004123"/>
    </source>
</evidence>
<feature type="compositionally biased region" description="Gly residues" evidence="9">
    <location>
        <begin position="282"/>
        <end position="300"/>
    </location>
</feature>
<evidence type="ECO:0000256" key="8">
    <source>
        <dbReference type="ARBA" id="ARBA00023242"/>
    </source>
</evidence>
<evidence type="ECO:0008006" key="12">
    <source>
        <dbReference type="Google" id="ProtNLM"/>
    </source>
</evidence>
<dbReference type="Proteomes" id="UP000593565">
    <property type="component" value="Unassembled WGS sequence"/>
</dbReference>
<protein>
    <recommendedName>
        <fullName evidence="12">Atrophin-1</fullName>
    </recommendedName>
</protein>
<dbReference type="Pfam" id="PF03154">
    <property type="entry name" value="Atrophin-1"/>
    <property type="match status" value="1"/>
</dbReference>
<keyword evidence="4" id="KW-0832">Ubl conjugation</keyword>
<feature type="compositionally biased region" description="Low complexity" evidence="9">
    <location>
        <begin position="171"/>
        <end position="194"/>
    </location>
</feature>
<sequence length="430" mass="44916">MSPLGTANRAPPHFHPHPHPHSHSHVHPSLFLPQFQNPALAHPHHLPADAATAAAILGFLYGTGLEGGHGHHGPGPVAGPGPGGMAGLGAGLGGMGFPHSVAAHRERVKTGFDFKSEFDSHTHSHSHSLLLGGGAGGGAPTSEVALYGTPPSPAPPPQALATVARNPSAVPQPLSTPPTSSLLPPTLPSHAPSTVNPIGPAPPPPPPAPPPPPPAPTASSLHHPSSHSSHPTQPPAPEGYSAPSRTPPSTERARSVEREREKERERALPGGDRERGTPATPVGGGTTGGGGASGGGGAGESLGRLQMLNVTPHHHQHSHIHSHLHLHQQDTAPSSVHPLIDPLATGAPLPRLPYPGSIITHPLTESDVLRQQLFGAPFRDLPPHSSMHHQNTELQIQRLALEQQWIHHHHHSLTQEEYYSHLKKESDKTL</sequence>
<keyword evidence="5" id="KW-0007">Acetylation</keyword>
<feature type="compositionally biased region" description="Basic and acidic residues" evidence="9">
    <location>
        <begin position="251"/>
        <end position="276"/>
    </location>
</feature>
<evidence type="ECO:0000256" key="2">
    <source>
        <dbReference type="ARBA" id="ARBA00022499"/>
    </source>
</evidence>
<keyword evidence="11" id="KW-1185">Reference proteome</keyword>
<evidence type="ECO:0000313" key="10">
    <source>
        <dbReference type="EMBL" id="KAF4087526.1"/>
    </source>
</evidence>
<evidence type="ECO:0000313" key="11">
    <source>
        <dbReference type="Proteomes" id="UP000593565"/>
    </source>
</evidence>
<evidence type="ECO:0000256" key="6">
    <source>
        <dbReference type="ARBA" id="ARBA00023015"/>
    </source>
</evidence>
<dbReference type="PANTHER" id="PTHR13859">
    <property type="entry name" value="ATROPHIN-RELATED"/>
    <property type="match status" value="1"/>
</dbReference>
<proteinExistence type="predicted"/>
<evidence type="ECO:0000256" key="9">
    <source>
        <dbReference type="SAM" id="MobiDB-lite"/>
    </source>
</evidence>
<keyword evidence="6" id="KW-0805">Transcription regulation</keyword>
<dbReference type="EMBL" id="JAAGNN010000006">
    <property type="protein sequence ID" value="KAF4087526.1"/>
    <property type="molecule type" value="Genomic_DNA"/>
</dbReference>
<reference evidence="10 11" key="1">
    <citation type="submission" date="2020-02" db="EMBL/GenBank/DDBJ databases">
        <title>A chromosome-scale genome assembly of the black bullhead catfish (Ameiurus melas).</title>
        <authorList>
            <person name="Wen M."/>
            <person name="Zham M."/>
            <person name="Cabau C."/>
            <person name="Klopp C."/>
            <person name="Donnadieu C."/>
            <person name="Roques C."/>
            <person name="Bouchez O."/>
            <person name="Lampietro C."/>
            <person name="Jouanno E."/>
            <person name="Herpin A."/>
            <person name="Louis A."/>
            <person name="Berthelot C."/>
            <person name="Parey E."/>
            <person name="Roest-Crollius H."/>
            <person name="Braasch I."/>
            <person name="Postlethwait J."/>
            <person name="Robinson-Rechavi M."/>
            <person name="Echchiki A."/>
            <person name="Begum T."/>
            <person name="Montfort J."/>
            <person name="Schartl M."/>
            <person name="Bobe J."/>
            <person name="Guiguen Y."/>
        </authorList>
    </citation>
    <scope>NUCLEOTIDE SEQUENCE [LARGE SCALE GENOMIC DNA]</scope>
    <source>
        <strain evidence="10">M_S1</strain>
        <tissue evidence="10">Blood</tissue>
    </source>
</reference>
<feature type="compositionally biased region" description="Pro residues" evidence="9">
    <location>
        <begin position="199"/>
        <end position="216"/>
    </location>
</feature>
<dbReference type="InterPro" id="IPR002951">
    <property type="entry name" value="Atrophin-like"/>
</dbReference>
<evidence type="ECO:0000256" key="4">
    <source>
        <dbReference type="ARBA" id="ARBA00022843"/>
    </source>
</evidence>
<comment type="caution">
    <text evidence="10">The sequence shown here is derived from an EMBL/GenBank/DDBJ whole genome shotgun (WGS) entry which is preliminary data.</text>
</comment>
<organism evidence="10 11">
    <name type="scientific">Ameiurus melas</name>
    <name type="common">Black bullhead</name>
    <name type="synonym">Silurus melas</name>
    <dbReference type="NCBI Taxonomy" id="219545"/>
    <lineage>
        <taxon>Eukaryota</taxon>
        <taxon>Metazoa</taxon>
        <taxon>Chordata</taxon>
        <taxon>Craniata</taxon>
        <taxon>Vertebrata</taxon>
        <taxon>Euteleostomi</taxon>
        <taxon>Actinopterygii</taxon>
        <taxon>Neopterygii</taxon>
        <taxon>Teleostei</taxon>
        <taxon>Ostariophysi</taxon>
        <taxon>Siluriformes</taxon>
        <taxon>Ictaluridae</taxon>
        <taxon>Ameiurus</taxon>
    </lineage>
</organism>
<feature type="compositionally biased region" description="Low complexity" evidence="9">
    <location>
        <begin position="217"/>
        <end position="231"/>
    </location>
</feature>
<dbReference type="AlphaFoldDB" id="A0A7J6AXY6"/>
<dbReference type="GO" id="GO:0005634">
    <property type="term" value="C:nucleus"/>
    <property type="evidence" value="ECO:0007669"/>
    <property type="project" value="UniProtKB-SubCell"/>
</dbReference>
<evidence type="ECO:0000256" key="7">
    <source>
        <dbReference type="ARBA" id="ARBA00023163"/>
    </source>
</evidence>
<evidence type="ECO:0000256" key="5">
    <source>
        <dbReference type="ARBA" id="ARBA00022990"/>
    </source>
</evidence>
<feature type="compositionally biased region" description="Basic residues" evidence="9">
    <location>
        <begin position="312"/>
        <end position="326"/>
    </location>
</feature>
<keyword evidence="3" id="KW-0597">Phosphoprotein</keyword>
<name>A0A7J6AXY6_AMEME</name>